<sequence length="103" mass="11255">MTSTSGHLKCLKATIPARHAQSSIFPASAPKCSVNLRCQTYRITHPGYMRTLCPARMQSDSLSTASLRRNTLFNIPVIVTSSSDEKVKRENLRSSTSADLVSA</sequence>
<evidence type="ECO:0000313" key="3">
    <source>
        <dbReference type="Proteomes" id="UP000054549"/>
    </source>
</evidence>
<accession>A0A0C2X4S0</accession>
<feature type="region of interest" description="Disordered" evidence="1">
    <location>
        <begin position="84"/>
        <end position="103"/>
    </location>
</feature>
<dbReference type="InParanoid" id="A0A0C2X4S0"/>
<dbReference type="Proteomes" id="UP000054549">
    <property type="component" value="Unassembled WGS sequence"/>
</dbReference>
<organism evidence="2 3">
    <name type="scientific">Amanita muscaria (strain Koide BX008)</name>
    <dbReference type="NCBI Taxonomy" id="946122"/>
    <lineage>
        <taxon>Eukaryota</taxon>
        <taxon>Fungi</taxon>
        <taxon>Dikarya</taxon>
        <taxon>Basidiomycota</taxon>
        <taxon>Agaricomycotina</taxon>
        <taxon>Agaricomycetes</taxon>
        <taxon>Agaricomycetidae</taxon>
        <taxon>Agaricales</taxon>
        <taxon>Pluteineae</taxon>
        <taxon>Amanitaceae</taxon>
        <taxon>Amanita</taxon>
    </lineage>
</organism>
<evidence type="ECO:0000313" key="2">
    <source>
        <dbReference type="EMBL" id="KIL63718.1"/>
    </source>
</evidence>
<gene>
    <name evidence="2" type="ORF">M378DRAFT_655843</name>
</gene>
<feature type="compositionally biased region" description="Polar residues" evidence="1">
    <location>
        <begin position="93"/>
        <end position="103"/>
    </location>
</feature>
<protein>
    <submittedName>
        <fullName evidence="2">Uncharacterized protein</fullName>
    </submittedName>
</protein>
<dbReference type="AlphaFoldDB" id="A0A0C2X4S0"/>
<evidence type="ECO:0000256" key="1">
    <source>
        <dbReference type="SAM" id="MobiDB-lite"/>
    </source>
</evidence>
<proteinExistence type="predicted"/>
<reference evidence="2 3" key="1">
    <citation type="submission" date="2014-04" db="EMBL/GenBank/DDBJ databases">
        <title>Evolutionary Origins and Diversification of the Mycorrhizal Mutualists.</title>
        <authorList>
            <consortium name="DOE Joint Genome Institute"/>
            <consortium name="Mycorrhizal Genomics Consortium"/>
            <person name="Kohler A."/>
            <person name="Kuo A."/>
            <person name="Nagy L.G."/>
            <person name="Floudas D."/>
            <person name="Copeland A."/>
            <person name="Barry K.W."/>
            <person name="Cichocki N."/>
            <person name="Veneault-Fourrey C."/>
            <person name="LaButti K."/>
            <person name="Lindquist E.A."/>
            <person name="Lipzen A."/>
            <person name="Lundell T."/>
            <person name="Morin E."/>
            <person name="Murat C."/>
            <person name="Riley R."/>
            <person name="Ohm R."/>
            <person name="Sun H."/>
            <person name="Tunlid A."/>
            <person name="Henrissat B."/>
            <person name="Grigoriev I.V."/>
            <person name="Hibbett D.S."/>
            <person name="Martin F."/>
        </authorList>
    </citation>
    <scope>NUCLEOTIDE SEQUENCE [LARGE SCALE GENOMIC DNA]</scope>
    <source>
        <strain evidence="2 3">Koide BX008</strain>
    </source>
</reference>
<dbReference type="EMBL" id="KN818256">
    <property type="protein sequence ID" value="KIL63718.1"/>
    <property type="molecule type" value="Genomic_DNA"/>
</dbReference>
<dbReference type="HOGENOM" id="CLU_2263072_0_0_1"/>
<name>A0A0C2X4S0_AMAMK</name>
<keyword evidence="3" id="KW-1185">Reference proteome</keyword>